<dbReference type="EMBL" id="AP024238">
    <property type="protein sequence ID" value="BCO25397.1"/>
    <property type="molecule type" value="Genomic_DNA"/>
</dbReference>
<accession>A0ABM7MGR4</accession>
<name>A0ABM7MGR4_9BURK</name>
<gene>
    <name evidence="1" type="ORF">MIZ03_0257</name>
</gene>
<evidence type="ECO:0000313" key="2">
    <source>
        <dbReference type="Proteomes" id="UP000824366"/>
    </source>
</evidence>
<sequence>MRIGCCYRLRTNKKQKVRQFDIKARHAGAAGWIGNEAWLRKGAFHLKTPHEPYNQASTSRR</sequence>
<dbReference type="Proteomes" id="UP000824366">
    <property type="component" value="Chromosome"/>
</dbReference>
<keyword evidence="2" id="KW-1185">Reference proteome</keyword>
<evidence type="ECO:0000313" key="1">
    <source>
        <dbReference type="EMBL" id="BCO25397.1"/>
    </source>
</evidence>
<protein>
    <submittedName>
        <fullName evidence="1">Uncharacterized protein</fullName>
    </submittedName>
</protein>
<reference evidence="1 2" key="1">
    <citation type="journal article" date="2021" name="Microbiol. Spectr.">
        <title>A Single Bacterium Capable of Oxidation and Reduction of Iron at Circumneutral pH.</title>
        <authorList>
            <person name="Kato S."/>
            <person name="Ohkuma M."/>
        </authorList>
    </citation>
    <scope>NUCLEOTIDE SEQUENCE [LARGE SCALE GENOMIC DNA]</scope>
    <source>
        <strain evidence="1 2">MIZ03</strain>
    </source>
</reference>
<organism evidence="1 2">
    <name type="scientific">Rhodoferax lithotrophicus</name>
    <dbReference type="NCBI Taxonomy" id="2798804"/>
    <lineage>
        <taxon>Bacteria</taxon>
        <taxon>Pseudomonadati</taxon>
        <taxon>Pseudomonadota</taxon>
        <taxon>Betaproteobacteria</taxon>
        <taxon>Burkholderiales</taxon>
        <taxon>Comamonadaceae</taxon>
        <taxon>Rhodoferax</taxon>
    </lineage>
</organism>
<proteinExistence type="predicted"/>